<comment type="caution">
    <text evidence="2">The sequence shown here is derived from an EMBL/GenBank/DDBJ whole genome shotgun (WGS) entry which is preliminary data.</text>
</comment>
<dbReference type="GO" id="GO:0030649">
    <property type="term" value="P:aminoglycoside antibiotic catabolic process"/>
    <property type="evidence" value="ECO:0007669"/>
    <property type="project" value="TreeGrafter"/>
</dbReference>
<dbReference type="Gene3D" id="3.40.630.30">
    <property type="match status" value="2"/>
</dbReference>
<dbReference type="InterPro" id="IPR016181">
    <property type="entry name" value="Acyl_CoA_acyltransferase"/>
</dbReference>
<dbReference type="Pfam" id="PF17668">
    <property type="entry name" value="Acetyltransf_17"/>
    <property type="match status" value="1"/>
</dbReference>
<feature type="domain" description="Eis-like acetyltransferase" evidence="1">
    <location>
        <begin position="83"/>
        <end position="171"/>
    </location>
</feature>
<protein>
    <recommendedName>
        <fullName evidence="1">Eis-like acetyltransferase domain-containing protein</fullName>
    </recommendedName>
</protein>
<dbReference type="InterPro" id="IPR041380">
    <property type="entry name" value="Acetyltransf_17"/>
</dbReference>
<dbReference type="EMBL" id="BOOY01000036">
    <property type="protein sequence ID" value="GIJ05947.1"/>
    <property type="molecule type" value="Genomic_DNA"/>
</dbReference>
<gene>
    <name evidence="2" type="ORF">Sya03_52990</name>
</gene>
<dbReference type="Proteomes" id="UP000652013">
    <property type="component" value="Unassembled WGS sequence"/>
</dbReference>
<proteinExistence type="predicted"/>
<keyword evidence="3" id="KW-1185">Reference proteome</keyword>
<reference evidence="2" key="1">
    <citation type="submission" date="2021-01" db="EMBL/GenBank/DDBJ databases">
        <title>Whole genome shotgun sequence of Spirilliplanes yamanashiensis NBRC 15828.</title>
        <authorList>
            <person name="Komaki H."/>
            <person name="Tamura T."/>
        </authorList>
    </citation>
    <scope>NUCLEOTIDE SEQUENCE</scope>
    <source>
        <strain evidence="2">NBRC 15828</strain>
    </source>
</reference>
<dbReference type="GO" id="GO:0034069">
    <property type="term" value="F:aminoglycoside N-acetyltransferase activity"/>
    <property type="evidence" value="ECO:0007669"/>
    <property type="project" value="TreeGrafter"/>
</dbReference>
<organism evidence="2 3">
    <name type="scientific">Spirilliplanes yamanashiensis</name>
    <dbReference type="NCBI Taxonomy" id="42233"/>
    <lineage>
        <taxon>Bacteria</taxon>
        <taxon>Bacillati</taxon>
        <taxon>Actinomycetota</taxon>
        <taxon>Actinomycetes</taxon>
        <taxon>Micromonosporales</taxon>
        <taxon>Micromonosporaceae</taxon>
        <taxon>Spirilliplanes</taxon>
    </lineage>
</organism>
<dbReference type="AlphaFoldDB" id="A0A8J3YDR8"/>
<dbReference type="PANTHER" id="PTHR37817:SF1">
    <property type="entry name" value="N-ACETYLTRANSFERASE EIS"/>
    <property type="match status" value="1"/>
</dbReference>
<name>A0A8J3YDR8_9ACTN</name>
<evidence type="ECO:0000313" key="2">
    <source>
        <dbReference type="EMBL" id="GIJ05947.1"/>
    </source>
</evidence>
<dbReference type="InterPro" id="IPR051554">
    <property type="entry name" value="Acetyltransferase_Eis"/>
</dbReference>
<sequence>MERQLREVRDAGREPVAVLWASESPIYPRFGYGPAAQQLVLDLRTREVRVTAPPSGAVRLVDPAASWRTFAEVYDRERPHRTGWSSRDERWWAFVLADPPQRRDGATEWRAAVVDGPDGPAGYALWRTKGVWTPAGPEGRVLVREVVAADPGAYAALWRLLFDIDLTRELTAEPVGAACRRAGGAGRPPLPHPVDVVLDVTDPLPAVNTGR</sequence>
<evidence type="ECO:0000313" key="3">
    <source>
        <dbReference type="Proteomes" id="UP000652013"/>
    </source>
</evidence>
<evidence type="ECO:0000259" key="1">
    <source>
        <dbReference type="Pfam" id="PF17668"/>
    </source>
</evidence>
<dbReference type="PANTHER" id="PTHR37817">
    <property type="entry name" value="N-ACETYLTRANSFERASE EIS"/>
    <property type="match status" value="1"/>
</dbReference>
<dbReference type="SUPFAM" id="SSF55729">
    <property type="entry name" value="Acyl-CoA N-acyltransferases (Nat)"/>
    <property type="match status" value="1"/>
</dbReference>
<accession>A0A8J3YDR8</accession>